<reference evidence="3 4" key="1">
    <citation type="submission" date="2016-11" db="EMBL/GenBank/DDBJ databases">
        <authorList>
            <person name="Jaros S."/>
            <person name="Januszkiewicz K."/>
            <person name="Wedrychowicz H."/>
        </authorList>
    </citation>
    <scope>NUCLEOTIDE SEQUENCE [LARGE SCALE GENOMIC DNA]</scope>
    <source>
        <strain evidence="3 4">DSM 10502</strain>
    </source>
</reference>
<dbReference type="RefSeq" id="WP_094756374.1">
    <property type="nucleotide sequence ID" value="NZ_FQUG01000002.1"/>
</dbReference>
<dbReference type="AlphaFoldDB" id="A0A1M4S918"/>
<evidence type="ECO:0000313" key="4">
    <source>
        <dbReference type="Proteomes" id="UP000184404"/>
    </source>
</evidence>
<evidence type="ECO:0000259" key="2">
    <source>
        <dbReference type="PROSITE" id="PS50887"/>
    </source>
</evidence>
<dbReference type="Pfam" id="PF00990">
    <property type="entry name" value="GGDEF"/>
    <property type="match status" value="1"/>
</dbReference>
<dbReference type="InterPro" id="IPR029787">
    <property type="entry name" value="Nucleotide_cyclase"/>
</dbReference>
<dbReference type="InterPro" id="IPR043128">
    <property type="entry name" value="Rev_trsase/Diguanyl_cyclase"/>
</dbReference>
<dbReference type="STRING" id="1123243.SAMN02745190_00032"/>
<name>A0A1M4S918_9FIRM</name>
<dbReference type="Proteomes" id="UP000184404">
    <property type="component" value="Unassembled WGS sequence"/>
</dbReference>
<keyword evidence="1" id="KW-0175">Coiled coil</keyword>
<dbReference type="OrthoDB" id="9804955at2"/>
<protein>
    <submittedName>
        <fullName evidence="3">Diguanylate cyclase (GGDEF) domain-containing protein</fullName>
    </submittedName>
</protein>
<accession>A0A1M4S918</accession>
<feature type="coiled-coil region" evidence="1">
    <location>
        <begin position="6"/>
        <end position="40"/>
    </location>
</feature>
<dbReference type="InterPro" id="IPR052155">
    <property type="entry name" value="Biofilm_reg_signaling"/>
</dbReference>
<proteinExistence type="predicted"/>
<sequence length="323" mass="35912">MGRKRLQVMSEEYLALEARAAEAEQKAAKLERELVQLRTIGKLVQIRTGAVDFVYEVGSDTMRYRLPGDGDTQEISPFLSVLKSGNAESPDAVEEIKKVLSESGAKSGSIETMASLWKSDASFNRIVFQRIDSPDGAVVVGYADDISDESVERERIKKEGEKDKLTGLYVRDTLVKLIEFELGALAPGEKGVIFYFDVDSFAAFNTAHGRPAGDSFLRAVASLLRTEFRGVDLLSRIGPDEFAVFFRGYLTIDVIERRAQHLLDSVRHLQSELTETASCSMGISVTGSPRENSEMLLEHAGQALKSVKKYGGNRYRMFDNDRY</sequence>
<dbReference type="EMBL" id="FQUG01000002">
    <property type="protein sequence ID" value="SHE28658.1"/>
    <property type="molecule type" value="Genomic_DNA"/>
</dbReference>
<dbReference type="PROSITE" id="PS50887">
    <property type="entry name" value="GGDEF"/>
    <property type="match status" value="1"/>
</dbReference>
<dbReference type="InterPro" id="IPR000160">
    <property type="entry name" value="GGDEF_dom"/>
</dbReference>
<dbReference type="SUPFAM" id="SSF55073">
    <property type="entry name" value="Nucleotide cyclase"/>
    <property type="match status" value="1"/>
</dbReference>
<evidence type="ECO:0000256" key="1">
    <source>
        <dbReference type="SAM" id="Coils"/>
    </source>
</evidence>
<feature type="domain" description="GGDEF" evidence="2">
    <location>
        <begin position="189"/>
        <end position="320"/>
    </location>
</feature>
<evidence type="ECO:0000313" key="3">
    <source>
        <dbReference type="EMBL" id="SHE28658.1"/>
    </source>
</evidence>
<dbReference type="SMART" id="SM00267">
    <property type="entry name" value="GGDEF"/>
    <property type="match status" value="1"/>
</dbReference>
<dbReference type="PANTHER" id="PTHR44757:SF2">
    <property type="entry name" value="BIOFILM ARCHITECTURE MAINTENANCE PROTEIN MBAA"/>
    <property type="match status" value="1"/>
</dbReference>
<dbReference type="Gene3D" id="3.30.70.270">
    <property type="match status" value="1"/>
</dbReference>
<dbReference type="PANTHER" id="PTHR44757">
    <property type="entry name" value="DIGUANYLATE CYCLASE DGCP"/>
    <property type="match status" value="1"/>
</dbReference>
<organism evidence="3 4">
    <name type="scientific">Schwartzia succinivorans DSM 10502</name>
    <dbReference type="NCBI Taxonomy" id="1123243"/>
    <lineage>
        <taxon>Bacteria</taxon>
        <taxon>Bacillati</taxon>
        <taxon>Bacillota</taxon>
        <taxon>Negativicutes</taxon>
        <taxon>Selenomonadales</taxon>
        <taxon>Selenomonadaceae</taxon>
        <taxon>Schwartzia</taxon>
    </lineage>
</organism>
<gene>
    <name evidence="3" type="ORF">SAMN02745190_00032</name>
</gene>
<keyword evidence="4" id="KW-1185">Reference proteome</keyword>
<dbReference type="NCBIfam" id="TIGR00254">
    <property type="entry name" value="GGDEF"/>
    <property type="match status" value="1"/>
</dbReference>
<dbReference type="CDD" id="cd01949">
    <property type="entry name" value="GGDEF"/>
    <property type="match status" value="1"/>
</dbReference>